<dbReference type="Proteomes" id="UP001163046">
    <property type="component" value="Unassembled WGS sequence"/>
</dbReference>
<comment type="caution">
    <text evidence="1">The sequence shown here is derived from an EMBL/GenBank/DDBJ whole genome shotgun (WGS) entry which is preliminary data.</text>
</comment>
<protein>
    <submittedName>
        <fullName evidence="1">Uncharacterized protein</fullName>
    </submittedName>
</protein>
<gene>
    <name evidence="1" type="ORF">OS493_037742</name>
</gene>
<evidence type="ECO:0000313" key="2">
    <source>
        <dbReference type="Proteomes" id="UP001163046"/>
    </source>
</evidence>
<proteinExistence type="predicted"/>
<dbReference type="EMBL" id="MU827377">
    <property type="protein sequence ID" value="KAJ7350221.1"/>
    <property type="molecule type" value="Genomic_DNA"/>
</dbReference>
<name>A0A9W9YKV3_9CNID</name>
<reference evidence="1" key="1">
    <citation type="submission" date="2023-01" db="EMBL/GenBank/DDBJ databases">
        <title>Genome assembly of the deep-sea coral Lophelia pertusa.</title>
        <authorList>
            <person name="Herrera S."/>
            <person name="Cordes E."/>
        </authorList>
    </citation>
    <scope>NUCLEOTIDE SEQUENCE</scope>
    <source>
        <strain evidence="1">USNM1676648</strain>
        <tissue evidence="1">Polyp</tissue>
    </source>
</reference>
<sequence>MYKILNDGRGGREIGSARVEISVGDELSTCMWLKLALGTWTGDRDFAYPIWLEMKGMNLITVIKGEGK</sequence>
<evidence type="ECO:0000313" key="1">
    <source>
        <dbReference type="EMBL" id="KAJ7350221.1"/>
    </source>
</evidence>
<dbReference type="AlphaFoldDB" id="A0A9W9YKV3"/>
<keyword evidence="2" id="KW-1185">Reference proteome</keyword>
<accession>A0A9W9YKV3</accession>
<organism evidence="1 2">
    <name type="scientific">Desmophyllum pertusum</name>
    <dbReference type="NCBI Taxonomy" id="174260"/>
    <lineage>
        <taxon>Eukaryota</taxon>
        <taxon>Metazoa</taxon>
        <taxon>Cnidaria</taxon>
        <taxon>Anthozoa</taxon>
        <taxon>Hexacorallia</taxon>
        <taxon>Scleractinia</taxon>
        <taxon>Caryophylliina</taxon>
        <taxon>Caryophylliidae</taxon>
        <taxon>Desmophyllum</taxon>
    </lineage>
</organism>